<comment type="cofactor">
    <cofactor evidence="9">
        <name>Mg(2+)</name>
        <dbReference type="ChEBI" id="CHEBI:18420"/>
    </cofactor>
</comment>
<feature type="domain" description="Phosphoribosyltransferase" evidence="10">
    <location>
        <begin position="54"/>
        <end position="165"/>
    </location>
</feature>
<reference evidence="11 12" key="1">
    <citation type="journal article" date="2016" name="Front. Microbiol.">
        <title>Fuerstia marisgermanicae gen. nov., sp. nov., an Unusual Member of the Phylum Planctomycetes from the German Wadden Sea.</title>
        <authorList>
            <person name="Kohn T."/>
            <person name="Heuer A."/>
            <person name="Jogler M."/>
            <person name="Vollmers J."/>
            <person name="Boedeker C."/>
            <person name="Bunk B."/>
            <person name="Rast P."/>
            <person name="Borchert D."/>
            <person name="Glockner I."/>
            <person name="Freese H.M."/>
            <person name="Klenk H.P."/>
            <person name="Overmann J."/>
            <person name="Kaster A.K."/>
            <person name="Rohde M."/>
            <person name="Wiegand S."/>
            <person name="Jogler C."/>
        </authorList>
    </citation>
    <scope>NUCLEOTIDE SEQUENCE [LARGE SCALE GENOMIC DNA]</scope>
    <source>
        <strain evidence="11 12">NH11</strain>
    </source>
</reference>
<dbReference type="HAMAP" id="MF_01208">
    <property type="entry name" value="PyrE"/>
    <property type="match status" value="1"/>
</dbReference>
<dbReference type="InterPro" id="IPR029057">
    <property type="entry name" value="PRTase-like"/>
</dbReference>
<proteinExistence type="inferred from homology"/>
<comment type="caution">
    <text evidence="9">Lacks conserved residue(s) required for the propagation of feature annotation.</text>
</comment>
<dbReference type="PANTHER" id="PTHR46683">
    <property type="entry name" value="OROTATE PHOSPHORIBOSYLTRANSFERASE 1-RELATED"/>
    <property type="match status" value="1"/>
</dbReference>
<dbReference type="GO" id="GO:0046132">
    <property type="term" value="P:pyrimidine ribonucleoside biosynthetic process"/>
    <property type="evidence" value="ECO:0007669"/>
    <property type="project" value="TreeGrafter"/>
</dbReference>
<keyword evidence="12" id="KW-1185">Reference proteome</keyword>
<dbReference type="GO" id="GO:0004588">
    <property type="term" value="F:orotate phosphoribosyltransferase activity"/>
    <property type="evidence" value="ECO:0007669"/>
    <property type="project" value="UniProtKB-UniRule"/>
</dbReference>
<dbReference type="GO" id="GO:0005737">
    <property type="term" value="C:cytoplasm"/>
    <property type="evidence" value="ECO:0007669"/>
    <property type="project" value="TreeGrafter"/>
</dbReference>
<evidence type="ECO:0000256" key="5">
    <source>
        <dbReference type="ARBA" id="ARBA00011971"/>
    </source>
</evidence>
<evidence type="ECO:0000256" key="6">
    <source>
        <dbReference type="ARBA" id="ARBA00022676"/>
    </source>
</evidence>
<dbReference type="InterPro" id="IPR023031">
    <property type="entry name" value="OPRT"/>
</dbReference>
<dbReference type="NCBIfam" id="TIGR00336">
    <property type="entry name" value="pyrE"/>
    <property type="match status" value="1"/>
</dbReference>
<comment type="function">
    <text evidence="1 9">Catalyzes the transfer of a ribosyl phosphate group from 5-phosphoribose 1-diphosphate to orotate, leading to the formation of orotidine monophosphate (OMP).</text>
</comment>
<dbReference type="STRING" id="1891926.Fuma_05965"/>
<feature type="binding site" evidence="9">
    <location>
        <position position="162"/>
    </location>
    <ligand>
        <name>orotate</name>
        <dbReference type="ChEBI" id="CHEBI:30839"/>
    </ligand>
</feature>
<evidence type="ECO:0000256" key="2">
    <source>
        <dbReference type="ARBA" id="ARBA00004889"/>
    </source>
</evidence>
<evidence type="ECO:0000256" key="7">
    <source>
        <dbReference type="ARBA" id="ARBA00022679"/>
    </source>
</evidence>
<feature type="binding site" description="in other chain" evidence="9">
    <location>
        <begin position="76"/>
        <end position="77"/>
    </location>
    <ligand>
        <name>5-phospho-alpha-D-ribose 1-diphosphate</name>
        <dbReference type="ChEBI" id="CHEBI:58017"/>
        <note>ligand shared between dimeric partners</note>
    </ligand>
</feature>
<dbReference type="PANTHER" id="PTHR46683:SF1">
    <property type="entry name" value="OROTATE PHOSPHORIBOSYLTRANSFERASE 1-RELATED"/>
    <property type="match status" value="1"/>
</dbReference>
<dbReference type="GO" id="GO:0000287">
    <property type="term" value="F:magnesium ion binding"/>
    <property type="evidence" value="ECO:0007669"/>
    <property type="project" value="UniProtKB-UniRule"/>
</dbReference>
<feature type="binding site" evidence="9">
    <location>
        <position position="133"/>
    </location>
    <ligand>
        <name>orotate</name>
        <dbReference type="ChEBI" id="CHEBI:30839"/>
    </ligand>
</feature>
<dbReference type="GO" id="GO:0006207">
    <property type="term" value="P:'de novo' pyrimidine nucleobase biosynthetic process"/>
    <property type="evidence" value="ECO:0007669"/>
    <property type="project" value="TreeGrafter"/>
</dbReference>
<evidence type="ECO:0000256" key="4">
    <source>
        <dbReference type="ARBA" id="ARBA00011738"/>
    </source>
</evidence>
<feature type="binding site" evidence="9">
    <location>
        <position position="102"/>
    </location>
    <ligand>
        <name>5-phospho-alpha-D-ribose 1-diphosphate</name>
        <dbReference type="ChEBI" id="CHEBI:58017"/>
        <note>ligand shared between dimeric partners</note>
    </ligand>
</feature>
<keyword evidence="7 9" id="KW-0808">Transferase</keyword>
<dbReference type="Pfam" id="PF00156">
    <property type="entry name" value="Pribosyltran"/>
    <property type="match status" value="1"/>
</dbReference>
<dbReference type="SUPFAM" id="SSF53271">
    <property type="entry name" value="PRTase-like"/>
    <property type="match status" value="1"/>
</dbReference>
<dbReference type="CDD" id="cd06223">
    <property type="entry name" value="PRTases_typeI"/>
    <property type="match status" value="1"/>
</dbReference>
<comment type="similarity">
    <text evidence="3 9">Belongs to the purine/pyrimidine phosphoribosyltransferase family. PyrE subfamily.</text>
</comment>
<feature type="binding site" description="in other chain" evidence="9">
    <location>
        <position position="103"/>
    </location>
    <ligand>
        <name>5-phospho-alpha-D-ribose 1-diphosphate</name>
        <dbReference type="ChEBI" id="CHEBI:58017"/>
        <note>ligand shared between dimeric partners</note>
    </ligand>
</feature>
<organism evidence="11 12">
    <name type="scientific">Fuerstiella marisgermanici</name>
    <dbReference type="NCBI Taxonomy" id="1891926"/>
    <lineage>
        <taxon>Bacteria</taxon>
        <taxon>Pseudomonadati</taxon>
        <taxon>Planctomycetota</taxon>
        <taxon>Planctomycetia</taxon>
        <taxon>Planctomycetales</taxon>
        <taxon>Planctomycetaceae</taxon>
        <taxon>Fuerstiella</taxon>
    </lineage>
</organism>
<dbReference type="GO" id="GO:0044205">
    <property type="term" value="P:'de novo' UMP biosynthetic process"/>
    <property type="evidence" value="ECO:0007669"/>
    <property type="project" value="UniProtKB-UniRule"/>
</dbReference>
<dbReference type="InterPro" id="IPR004467">
    <property type="entry name" value="Or_phspho_trans_dom"/>
</dbReference>
<gene>
    <name evidence="9 11" type="primary">pyrE</name>
    <name evidence="11" type="ORF">Fuma_05965</name>
</gene>
<accession>A0A1P8WQG5</accession>
<dbReference type="KEGG" id="fmr:Fuma_05965"/>
<protein>
    <recommendedName>
        <fullName evidence="5 9">Orotate phosphoribosyltransferase</fullName>
        <shortName evidence="9">OPRT</shortName>
        <shortName evidence="9">OPRTase</shortName>
        <ecNumber evidence="5 9">2.4.2.10</ecNumber>
    </recommendedName>
</protein>
<feature type="binding site" description="in other chain" evidence="9">
    <location>
        <begin position="129"/>
        <end position="137"/>
    </location>
    <ligand>
        <name>5-phospho-alpha-D-ribose 1-diphosphate</name>
        <dbReference type="ChEBI" id="CHEBI:58017"/>
        <note>ligand shared between dimeric partners</note>
    </ligand>
</feature>
<dbReference type="AlphaFoldDB" id="A0A1P8WQG5"/>
<evidence type="ECO:0000256" key="9">
    <source>
        <dbReference type="HAMAP-Rule" id="MF_01208"/>
    </source>
</evidence>
<feature type="binding site" evidence="9">
    <location>
        <position position="106"/>
    </location>
    <ligand>
        <name>5-phospho-alpha-D-ribose 1-diphosphate</name>
        <dbReference type="ChEBI" id="CHEBI:58017"/>
        <note>ligand shared between dimeric partners</note>
    </ligand>
</feature>
<evidence type="ECO:0000313" key="12">
    <source>
        <dbReference type="Proteomes" id="UP000187735"/>
    </source>
</evidence>
<comment type="subunit">
    <text evidence="4 9">Homodimer.</text>
</comment>
<evidence type="ECO:0000256" key="3">
    <source>
        <dbReference type="ARBA" id="ARBA00006340"/>
    </source>
</evidence>
<sequence>MATTLETYKQDFIEFMVRSNVLTFGDFTTKSGRKTPFFINTGRYRTGEQMNRLAGFYADAIQASGLEFDFLFGPAYKGIPLAVAVSMELSRRGTDVPFCFNRKEAKDHGEGGTLVGHKPVAGERVLIVEDVTTAGTSIRETVPVLKTAADVTVAGLVVSVNRMERGQGTLNALTELRDEFSMQTFAIVDIAEIANFLRGREVDGTVVVTDELFEKIQAYRAQYGGEA</sequence>
<name>A0A1P8WQG5_9PLAN</name>
<keyword evidence="8 9" id="KW-0665">Pyrimidine biosynthesis</keyword>
<dbReference type="Gene3D" id="3.40.50.2020">
    <property type="match status" value="1"/>
</dbReference>
<feature type="binding site" evidence="9">
    <location>
        <position position="108"/>
    </location>
    <ligand>
        <name>5-phospho-alpha-D-ribose 1-diphosphate</name>
        <dbReference type="ChEBI" id="CHEBI:58017"/>
        <note>ligand shared between dimeric partners</note>
    </ligand>
</feature>
<keyword evidence="9" id="KW-0460">Magnesium</keyword>
<evidence type="ECO:0000256" key="1">
    <source>
        <dbReference type="ARBA" id="ARBA00003769"/>
    </source>
</evidence>
<dbReference type="EMBL" id="CP017641">
    <property type="protein sequence ID" value="APZ96297.1"/>
    <property type="molecule type" value="Genomic_DNA"/>
</dbReference>
<evidence type="ECO:0000313" key="11">
    <source>
        <dbReference type="EMBL" id="APZ96297.1"/>
    </source>
</evidence>
<keyword evidence="6 9" id="KW-0328">Glycosyltransferase</keyword>
<comment type="pathway">
    <text evidence="2 9">Pyrimidine metabolism; UMP biosynthesis via de novo pathway; UMP from orotate: step 1/2.</text>
</comment>
<dbReference type="EC" id="2.4.2.10" evidence="5 9"/>
<dbReference type="InterPro" id="IPR000836">
    <property type="entry name" value="PRTase_dom"/>
</dbReference>
<comment type="catalytic activity">
    <reaction evidence="9">
        <text>orotidine 5'-phosphate + diphosphate = orotate + 5-phospho-alpha-D-ribose 1-diphosphate</text>
        <dbReference type="Rhea" id="RHEA:10380"/>
        <dbReference type="ChEBI" id="CHEBI:30839"/>
        <dbReference type="ChEBI" id="CHEBI:33019"/>
        <dbReference type="ChEBI" id="CHEBI:57538"/>
        <dbReference type="ChEBI" id="CHEBI:58017"/>
        <dbReference type="EC" id="2.4.2.10"/>
    </reaction>
</comment>
<dbReference type="UniPathway" id="UPA00070">
    <property type="reaction ID" value="UER00119"/>
</dbReference>
<dbReference type="Proteomes" id="UP000187735">
    <property type="component" value="Chromosome"/>
</dbReference>
<feature type="binding site" description="in other chain" evidence="9">
    <location>
        <position position="30"/>
    </location>
    <ligand>
        <name>5-phospho-alpha-D-ribose 1-diphosphate</name>
        <dbReference type="ChEBI" id="CHEBI:58017"/>
        <note>ligand shared between dimeric partners</note>
    </ligand>
</feature>
<evidence type="ECO:0000259" key="10">
    <source>
        <dbReference type="Pfam" id="PF00156"/>
    </source>
</evidence>
<evidence type="ECO:0000256" key="8">
    <source>
        <dbReference type="ARBA" id="ARBA00022975"/>
    </source>
</evidence>